<keyword evidence="3" id="KW-0804">Transcription</keyword>
<dbReference type="GO" id="GO:0006355">
    <property type="term" value="P:regulation of DNA-templated transcription"/>
    <property type="evidence" value="ECO:0007669"/>
    <property type="project" value="InterPro"/>
</dbReference>
<dbReference type="AlphaFoldDB" id="A0A1Y2HRI0"/>
<dbReference type="GO" id="GO:0000289">
    <property type="term" value="P:nuclear-transcribed mRNA poly(A) tail shortening"/>
    <property type="evidence" value="ECO:0007669"/>
    <property type="project" value="UniProtKB-ARBA"/>
</dbReference>
<keyword evidence="2" id="KW-0805">Transcription regulation</keyword>
<dbReference type="EMBL" id="MCFL01000013">
    <property type="protein sequence ID" value="ORZ37190.1"/>
    <property type="molecule type" value="Genomic_DNA"/>
</dbReference>
<dbReference type="STRING" id="765915.A0A1Y2HRI0"/>
<dbReference type="InterPro" id="IPR038635">
    <property type="entry name" value="CCR4-NOT_su2/3/5_C_sf"/>
</dbReference>
<sequence>MGTIVDPSQAPADANAAPMSNSDKFGLFGLLNIIRNTDPDANALALGTDLTTLGLNLNSADPEYHLPACYSVQLPPTAAGAKGIAAKLASFSDETLFYLFYAQPRDAAQELAAQELWSRHWRFNRAAQVWLTKDPSVDPVAKTAQYERGTFVVFDVATWQKTRKELTLYYEQLEERAGNPPGYRPWP</sequence>
<organism evidence="5 6">
    <name type="scientific">Catenaria anguillulae PL171</name>
    <dbReference type="NCBI Taxonomy" id="765915"/>
    <lineage>
        <taxon>Eukaryota</taxon>
        <taxon>Fungi</taxon>
        <taxon>Fungi incertae sedis</taxon>
        <taxon>Blastocladiomycota</taxon>
        <taxon>Blastocladiomycetes</taxon>
        <taxon>Blastocladiales</taxon>
        <taxon>Catenariaceae</taxon>
        <taxon>Catenaria</taxon>
    </lineage>
</organism>
<dbReference type="Proteomes" id="UP000193411">
    <property type="component" value="Unassembled WGS sequence"/>
</dbReference>
<name>A0A1Y2HRI0_9FUNG</name>
<evidence type="ECO:0000259" key="4">
    <source>
        <dbReference type="Pfam" id="PF04153"/>
    </source>
</evidence>
<gene>
    <name evidence="5" type="ORF">BCR44DRAFT_1479461</name>
</gene>
<evidence type="ECO:0000313" key="5">
    <source>
        <dbReference type="EMBL" id="ORZ37190.1"/>
    </source>
</evidence>
<dbReference type="Gene3D" id="2.30.30.1020">
    <property type="entry name" value="CCR4-NOT complex subunit 2/3/5, C-terminal domain"/>
    <property type="match status" value="1"/>
</dbReference>
<dbReference type="OrthoDB" id="25391at2759"/>
<feature type="domain" description="NOT2/NOT3/NOT5 C-terminal" evidence="4">
    <location>
        <begin position="60"/>
        <end position="173"/>
    </location>
</feature>
<evidence type="ECO:0000256" key="1">
    <source>
        <dbReference type="ARBA" id="ARBA00007682"/>
    </source>
</evidence>
<dbReference type="Pfam" id="PF04153">
    <property type="entry name" value="NOT2_3_5_C"/>
    <property type="match status" value="1"/>
</dbReference>
<evidence type="ECO:0000313" key="6">
    <source>
        <dbReference type="Proteomes" id="UP000193411"/>
    </source>
</evidence>
<dbReference type="InterPro" id="IPR040168">
    <property type="entry name" value="Not2/3/5"/>
</dbReference>
<dbReference type="GO" id="GO:0030015">
    <property type="term" value="C:CCR4-NOT core complex"/>
    <property type="evidence" value="ECO:0007669"/>
    <property type="project" value="InterPro"/>
</dbReference>
<accession>A0A1Y2HRI0</accession>
<dbReference type="PANTHER" id="PTHR23326">
    <property type="entry name" value="CCR4 NOT-RELATED"/>
    <property type="match status" value="1"/>
</dbReference>
<evidence type="ECO:0000256" key="2">
    <source>
        <dbReference type="ARBA" id="ARBA00023015"/>
    </source>
</evidence>
<evidence type="ECO:0000256" key="3">
    <source>
        <dbReference type="ARBA" id="ARBA00023163"/>
    </source>
</evidence>
<protein>
    <recommendedName>
        <fullName evidence="4">NOT2/NOT3/NOT5 C-terminal domain-containing protein</fullName>
    </recommendedName>
</protein>
<proteinExistence type="inferred from homology"/>
<comment type="similarity">
    <text evidence="1">Belongs to the CNOT2/3/5 family.</text>
</comment>
<reference evidence="5 6" key="1">
    <citation type="submission" date="2016-07" db="EMBL/GenBank/DDBJ databases">
        <title>Pervasive Adenine N6-methylation of Active Genes in Fungi.</title>
        <authorList>
            <consortium name="DOE Joint Genome Institute"/>
            <person name="Mondo S.J."/>
            <person name="Dannebaum R.O."/>
            <person name="Kuo R.C."/>
            <person name="Labutti K."/>
            <person name="Haridas S."/>
            <person name="Kuo A."/>
            <person name="Salamov A."/>
            <person name="Ahrendt S.R."/>
            <person name="Lipzen A."/>
            <person name="Sullivan W."/>
            <person name="Andreopoulos W.B."/>
            <person name="Clum A."/>
            <person name="Lindquist E."/>
            <person name="Daum C."/>
            <person name="Ramamoorthy G.K."/>
            <person name="Gryganskyi A."/>
            <person name="Culley D."/>
            <person name="Magnuson J.K."/>
            <person name="James T.Y."/>
            <person name="O'Malley M.A."/>
            <person name="Stajich J.E."/>
            <person name="Spatafora J.W."/>
            <person name="Visel A."/>
            <person name="Grigoriev I.V."/>
        </authorList>
    </citation>
    <scope>NUCLEOTIDE SEQUENCE [LARGE SCALE GENOMIC DNA]</scope>
    <source>
        <strain evidence="5 6">PL171</strain>
    </source>
</reference>
<dbReference type="InterPro" id="IPR007282">
    <property type="entry name" value="NOT2/3/5_C"/>
</dbReference>
<keyword evidence="6" id="KW-1185">Reference proteome</keyword>
<comment type="caution">
    <text evidence="5">The sequence shown here is derived from an EMBL/GenBank/DDBJ whole genome shotgun (WGS) entry which is preliminary data.</text>
</comment>